<reference evidence="8" key="1">
    <citation type="journal article" date="2019" name="Int. J. Syst. Evol. Microbiol.">
        <title>The Global Catalogue of Microorganisms (GCM) 10K type strain sequencing project: providing services to taxonomists for standard genome sequencing and annotation.</title>
        <authorList>
            <consortium name="The Broad Institute Genomics Platform"/>
            <consortium name="The Broad Institute Genome Sequencing Center for Infectious Disease"/>
            <person name="Wu L."/>
            <person name="Ma J."/>
        </authorList>
    </citation>
    <scope>NUCLEOTIDE SEQUENCE [LARGE SCALE GENOMIC DNA]</scope>
    <source>
        <strain evidence="8">CCM 2767</strain>
    </source>
</reference>
<dbReference type="Proteomes" id="UP000642180">
    <property type="component" value="Unassembled WGS sequence"/>
</dbReference>
<dbReference type="GO" id="GO:0008033">
    <property type="term" value="P:tRNA processing"/>
    <property type="evidence" value="ECO:0007669"/>
    <property type="project" value="UniProtKB-KW"/>
</dbReference>
<evidence type="ECO:0000256" key="3">
    <source>
        <dbReference type="ARBA" id="ARBA00022691"/>
    </source>
</evidence>
<comment type="caution">
    <text evidence="7">The sequence shown here is derived from an EMBL/GenBank/DDBJ whole genome shotgun (WGS) entry which is preliminary data.</text>
</comment>
<evidence type="ECO:0000256" key="2">
    <source>
        <dbReference type="ARBA" id="ARBA00022679"/>
    </source>
</evidence>
<protein>
    <recommendedName>
        <fullName evidence="1">tRNA-uridine aminocarboxypropyltransferase</fullName>
        <ecNumber evidence="1">2.5.1.25</ecNumber>
    </recommendedName>
</protein>
<evidence type="ECO:0000313" key="7">
    <source>
        <dbReference type="EMBL" id="GGI16825.1"/>
    </source>
</evidence>
<keyword evidence="2" id="KW-0808">Transferase</keyword>
<keyword evidence="3" id="KW-0949">S-adenosyl-L-methionine</keyword>
<dbReference type="PANTHER" id="PTHR21392">
    <property type="entry name" value="TRNA-URIDINE AMINOCARBOXYPROPYLTRANSFERASE 2"/>
    <property type="match status" value="1"/>
</dbReference>
<proteinExistence type="inferred from homology"/>
<dbReference type="Pfam" id="PF03942">
    <property type="entry name" value="DTW"/>
    <property type="match status" value="1"/>
</dbReference>
<keyword evidence="8" id="KW-1185">Reference proteome</keyword>
<dbReference type="SMART" id="SM01144">
    <property type="entry name" value="DTW"/>
    <property type="match status" value="1"/>
</dbReference>
<evidence type="ECO:0000256" key="5">
    <source>
        <dbReference type="ARBA" id="ARBA00034489"/>
    </source>
</evidence>
<evidence type="ECO:0000259" key="6">
    <source>
        <dbReference type="SMART" id="SM01144"/>
    </source>
</evidence>
<evidence type="ECO:0000256" key="4">
    <source>
        <dbReference type="ARBA" id="ARBA00022694"/>
    </source>
</evidence>
<sequence length="231" mass="25724">MTSTVPNAGRRALCPRCERPQSTCICQWIRHTANQVEVIILQHPLEVGHAKGTGKLLQNSLRYCTLVVGEDFDPAALRALLFDPHAHTKSRPVSPALLYPASDDRKATVTTTMQEDSSTGVPINRLVVLDGTWRKSRKMLYCNPLLQTLPRVALTDMPATRYTIRKAHRSDQLSTLEATCQALMQLEGTQEKYLPLLNAFDGFVRQQQAYVDAHSHQANTSESSQETGLLS</sequence>
<dbReference type="PANTHER" id="PTHR21392:SF0">
    <property type="entry name" value="TRNA-URIDINE AMINOCARBOXYPROPYLTRANSFERASE 2"/>
    <property type="match status" value="1"/>
</dbReference>
<evidence type="ECO:0000256" key="1">
    <source>
        <dbReference type="ARBA" id="ARBA00012386"/>
    </source>
</evidence>
<dbReference type="AlphaFoldDB" id="A0A8J3AN36"/>
<feature type="domain" description="DTW" evidence="6">
    <location>
        <begin position="10"/>
        <end position="212"/>
    </location>
</feature>
<organism evidence="7 8">
    <name type="scientific">Oxalicibacterium faecigallinarum</name>
    <dbReference type="NCBI Taxonomy" id="573741"/>
    <lineage>
        <taxon>Bacteria</taxon>
        <taxon>Pseudomonadati</taxon>
        <taxon>Pseudomonadota</taxon>
        <taxon>Betaproteobacteria</taxon>
        <taxon>Burkholderiales</taxon>
        <taxon>Oxalobacteraceae</taxon>
        <taxon>Oxalicibacterium</taxon>
    </lineage>
</organism>
<dbReference type="EC" id="2.5.1.25" evidence="1"/>
<accession>A0A8J3AN36</accession>
<dbReference type="EMBL" id="BMDI01000001">
    <property type="protein sequence ID" value="GGI16825.1"/>
    <property type="molecule type" value="Genomic_DNA"/>
</dbReference>
<evidence type="ECO:0000313" key="8">
    <source>
        <dbReference type="Proteomes" id="UP000642180"/>
    </source>
</evidence>
<name>A0A8J3AN36_9BURK</name>
<keyword evidence="4" id="KW-0819">tRNA processing</keyword>
<gene>
    <name evidence="7" type="ORF">GCM10008066_05900</name>
</gene>
<dbReference type="RefSeq" id="WP_188379784.1">
    <property type="nucleotide sequence ID" value="NZ_BMDI01000001.1"/>
</dbReference>
<dbReference type="InterPro" id="IPR039262">
    <property type="entry name" value="DTWD2/TAPT"/>
</dbReference>
<dbReference type="GO" id="GO:0016432">
    <property type="term" value="F:tRNA-uridine aminocarboxypropyltransferase activity"/>
    <property type="evidence" value="ECO:0007669"/>
    <property type="project" value="UniProtKB-EC"/>
</dbReference>
<comment type="similarity">
    <text evidence="5">Belongs to the TDD superfamily. DTWD2 family.</text>
</comment>
<dbReference type="InterPro" id="IPR005636">
    <property type="entry name" value="DTW"/>
</dbReference>